<dbReference type="Proteomes" id="UP001214666">
    <property type="component" value="Chromosome"/>
</dbReference>
<reference evidence="2" key="1">
    <citation type="submission" date="2023-02" db="EMBL/GenBank/DDBJ databases">
        <title>The sequence of Aeromonas hydrophila K533.</title>
        <authorList>
            <person name="Luo X."/>
        </authorList>
    </citation>
    <scope>NUCLEOTIDE SEQUENCE</scope>
    <source>
        <strain evidence="2">K533</strain>
    </source>
</reference>
<sequence>MDSVEYELLKSYIKKNKYRDPYLAVELRSLDATQIRLSGNKINEKHFDGIIVKDMPARLLTKDEYLAQRRATTAKQMTKEQFYKLNTNIEQQPDNKSKNKKTKG</sequence>
<protein>
    <submittedName>
        <fullName evidence="2">Uncharacterized protein</fullName>
    </submittedName>
</protein>
<proteinExistence type="predicted"/>
<gene>
    <name evidence="2" type="ORF">PY771_08370</name>
</gene>
<dbReference type="AlphaFoldDB" id="A0AAX3PDR6"/>
<evidence type="ECO:0000313" key="3">
    <source>
        <dbReference type="Proteomes" id="UP001214666"/>
    </source>
</evidence>
<dbReference type="EMBL" id="CP118942">
    <property type="protein sequence ID" value="WEE28318.1"/>
    <property type="molecule type" value="Genomic_DNA"/>
</dbReference>
<feature type="compositionally biased region" description="Polar residues" evidence="1">
    <location>
        <begin position="85"/>
        <end position="94"/>
    </location>
</feature>
<evidence type="ECO:0000313" key="2">
    <source>
        <dbReference type="EMBL" id="WEE28318.1"/>
    </source>
</evidence>
<evidence type="ECO:0000256" key="1">
    <source>
        <dbReference type="SAM" id="MobiDB-lite"/>
    </source>
</evidence>
<feature type="region of interest" description="Disordered" evidence="1">
    <location>
        <begin position="85"/>
        <end position="104"/>
    </location>
</feature>
<dbReference type="RefSeq" id="WP_275115876.1">
    <property type="nucleotide sequence ID" value="NZ_CP118942.1"/>
</dbReference>
<name>A0AAX3PDR6_AERHY</name>
<accession>A0AAX3PDR6</accession>
<organism evidence="2 3">
    <name type="scientific">Aeromonas hydrophila</name>
    <dbReference type="NCBI Taxonomy" id="644"/>
    <lineage>
        <taxon>Bacteria</taxon>
        <taxon>Pseudomonadati</taxon>
        <taxon>Pseudomonadota</taxon>
        <taxon>Gammaproteobacteria</taxon>
        <taxon>Aeromonadales</taxon>
        <taxon>Aeromonadaceae</taxon>
        <taxon>Aeromonas</taxon>
    </lineage>
</organism>